<evidence type="ECO:0000313" key="6">
    <source>
        <dbReference type="EMBL" id="SDN37496.1"/>
    </source>
</evidence>
<proteinExistence type="inferred from homology"/>
<keyword evidence="3" id="KW-0963">Cytoplasm</keyword>
<comment type="subcellular location">
    <subcellularLocation>
        <location evidence="3">Cytoplasm</location>
    </subcellularLocation>
</comment>
<feature type="binding site" evidence="3">
    <location>
        <begin position="14"/>
        <end position="19"/>
    </location>
    <ligand>
        <name>ATP</name>
        <dbReference type="ChEBI" id="CHEBI:30616"/>
    </ligand>
</feature>
<dbReference type="InterPro" id="IPR027417">
    <property type="entry name" value="P-loop_NTPase"/>
</dbReference>
<dbReference type="UniPathway" id="UPA00241">
    <property type="reaction ID" value="UER00356"/>
</dbReference>
<comment type="similarity">
    <text evidence="3">Belongs to the CoaE family.</text>
</comment>
<dbReference type="InterPro" id="IPR001977">
    <property type="entry name" value="Depp_CoAkinase"/>
</dbReference>
<dbReference type="EMBL" id="FNID01000017">
    <property type="protein sequence ID" value="SDN37496.1"/>
    <property type="molecule type" value="Genomic_DNA"/>
</dbReference>
<dbReference type="SUPFAM" id="SSF52540">
    <property type="entry name" value="P-loop containing nucleoside triphosphate hydrolases"/>
    <property type="match status" value="1"/>
</dbReference>
<evidence type="ECO:0000256" key="3">
    <source>
        <dbReference type="HAMAP-Rule" id="MF_00376"/>
    </source>
</evidence>
<dbReference type="Pfam" id="PF01121">
    <property type="entry name" value="CoaE"/>
    <property type="match status" value="1"/>
</dbReference>
<comment type="function">
    <text evidence="3">Catalyzes the phosphorylation of the 3'-hydroxyl group of dephosphocoenzyme A to form coenzyme A.</text>
</comment>
<dbReference type="EC" id="2.7.1.24" evidence="3 4"/>
<evidence type="ECO:0000256" key="4">
    <source>
        <dbReference type="NCBIfam" id="TIGR00152"/>
    </source>
</evidence>
<name>A0A1H0AWA8_9FIRM</name>
<comment type="pathway">
    <text evidence="3">Cofactor biosynthesis; coenzyme A biosynthesis; CoA from (R)-pantothenate: step 5/5.</text>
</comment>
<keyword evidence="2 3" id="KW-0067">ATP-binding</keyword>
<gene>
    <name evidence="3" type="primary">coaE</name>
    <name evidence="6" type="ORF">SAMN05192585_11759</name>
</gene>
<dbReference type="GO" id="GO:0015937">
    <property type="term" value="P:coenzyme A biosynthetic process"/>
    <property type="evidence" value="ECO:0007669"/>
    <property type="project" value="UniProtKB-UniRule"/>
</dbReference>
<dbReference type="AlphaFoldDB" id="A0A1H0AWA8"/>
<keyword evidence="1 3" id="KW-0547">Nucleotide-binding</keyword>
<dbReference type="PANTHER" id="PTHR10695:SF46">
    <property type="entry name" value="BIFUNCTIONAL COENZYME A SYNTHASE-RELATED"/>
    <property type="match status" value="1"/>
</dbReference>
<dbReference type="GO" id="GO:0005737">
    <property type="term" value="C:cytoplasm"/>
    <property type="evidence" value="ECO:0007669"/>
    <property type="project" value="UniProtKB-SubCell"/>
</dbReference>
<comment type="catalytic activity">
    <reaction evidence="3">
        <text>3'-dephospho-CoA + ATP = ADP + CoA + H(+)</text>
        <dbReference type="Rhea" id="RHEA:18245"/>
        <dbReference type="ChEBI" id="CHEBI:15378"/>
        <dbReference type="ChEBI" id="CHEBI:30616"/>
        <dbReference type="ChEBI" id="CHEBI:57287"/>
        <dbReference type="ChEBI" id="CHEBI:57328"/>
        <dbReference type="ChEBI" id="CHEBI:456216"/>
        <dbReference type="EC" id="2.7.1.24"/>
    </reaction>
</comment>
<dbReference type="Gene3D" id="3.40.50.300">
    <property type="entry name" value="P-loop containing nucleotide triphosphate hydrolases"/>
    <property type="match status" value="1"/>
</dbReference>
<dbReference type="GO" id="GO:0004140">
    <property type="term" value="F:dephospho-CoA kinase activity"/>
    <property type="evidence" value="ECO:0007669"/>
    <property type="project" value="UniProtKB-UniRule"/>
</dbReference>
<dbReference type="SMART" id="SM00382">
    <property type="entry name" value="AAA"/>
    <property type="match status" value="1"/>
</dbReference>
<keyword evidence="3" id="KW-0173">Coenzyme A biosynthesis</keyword>
<dbReference type="PROSITE" id="PS51219">
    <property type="entry name" value="DPCK"/>
    <property type="match status" value="1"/>
</dbReference>
<dbReference type="GO" id="GO:0005524">
    <property type="term" value="F:ATP binding"/>
    <property type="evidence" value="ECO:0007669"/>
    <property type="project" value="UniProtKB-UniRule"/>
</dbReference>
<accession>A0A1H0AWA8</accession>
<evidence type="ECO:0000256" key="2">
    <source>
        <dbReference type="ARBA" id="ARBA00022840"/>
    </source>
</evidence>
<evidence type="ECO:0000259" key="5">
    <source>
        <dbReference type="SMART" id="SM00382"/>
    </source>
</evidence>
<dbReference type="NCBIfam" id="TIGR00152">
    <property type="entry name" value="dephospho-CoA kinase"/>
    <property type="match status" value="1"/>
</dbReference>
<dbReference type="CDD" id="cd02022">
    <property type="entry name" value="DPCK"/>
    <property type="match status" value="1"/>
</dbReference>
<evidence type="ECO:0000313" key="7">
    <source>
        <dbReference type="Proteomes" id="UP000199182"/>
    </source>
</evidence>
<organism evidence="6 7">
    <name type="scientific">Acetanaerobacterium elongatum</name>
    <dbReference type="NCBI Taxonomy" id="258515"/>
    <lineage>
        <taxon>Bacteria</taxon>
        <taxon>Bacillati</taxon>
        <taxon>Bacillota</taxon>
        <taxon>Clostridia</taxon>
        <taxon>Eubacteriales</taxon>
        <taxon>Oscillospiraceae</taxon>
        <taxon>Acetanaerobacterium</taxon>
    </lineage>
</organism>
<dbReference type="Proteomes" id="UP000199182">
    <property type="component" value="Unassembled WGS sequence"/>
</dbReference>
<keyword evidence="3 6" id="KW-0418">Kinase</keyword>
<evidence type="ECO:0000256" key="1">
    <source>
        <dbReference type="ARBA" id="ARBA00022741"/>
    </source>
</evidence>
<dbReference type="STRING" id="258515.SAMN05192585_11759"/>
<reference evidence="6 7" key="1">
    <citation type="submission" date="2016-10" db="EMBL/GenBank/DDBJ databases">
        <authorList>
            <person name="de Groot N.N."/>
        </authorList>
    </citation>
    <scope>NUCLEOTIDE SEQUENCE [LARGE SCALE GENOMIC DNA]</scope>
    <source>
        <strain evidence="6 7">CGMCC 1.5012</strain>
    </source>
</reference>
<dbReference type="PANTHER" id="PTHR10695">
    <property type="entry name" value="DEPHOSPHO-COA KINASE-RELATED"/>
    <property type="match status" value="1"/>
</dbReference>
<dbReference type="HAMAP" id="MF_00376">
    <property type="entry name" value="Dephospho_CoA_kinase"/>
    <property type="match status" value="1"/>
</dbReference>
<keyword evidence="7" id="KW-1185">Reference proteome</keyword>
<dbReference type="InterPro" id="IPR003593">
    <property type="entry name" value="AAA+_ATPase"/>
</dbReference>
<keyword evidence="3" id="KW-0808">Transferase</keyword>
<protein>
    <recommendedName>
        <fullName evidence="3 4">Dephospho-CoA kinase</fullName>
        <ecNumber evidence="3 4">2.7.1.24</ecNumber>
    </recommendedName>
    <alternativeName>
        <fullName evidence="3">Dephosphocoenzyme A kinase</fullName>
    </alternativeName>
</protein>
<sequence length="198" mass="21875">MARQKVIGLTGPTGAGKTTVSKALEQKGYYIIDADQVARKVVLPGSECLLKIAGVFGGEVLNPDQSLNRQALGRIVFSNKDKLKQLEGIIFPYIIHDIQQMIKQSEEQGNHIVILDAPTLFESGCDKLCDQVIVVIAPLNARLLRIVSRDGISFEQAMQRISAQHDDAFYTEQADFIVDNSKPQADYSNLLSWLSSLE</sequence>
<dbReference type="RefSeq" id="WP_162840367.1">
    <property type="nucleotide sequence ID" value="NZ_FNID01000017.1"/>
</dbReference>
<feature type="domain" description="AAA+ ATPase" evidence="5">
    <location>
        <begin position="3"/>
        <end position="162"/>
    </location>
</feature>